<dbReference type="EMBL" id="JACIJC010000005">
    <property type="protein sequence ID" value="MBB5686926.1"/>
    <property type="molecule type" value="Genomic_DNA"/>
</dbReference>
<evidence type="ECO:0000256" key="5">
    <source>
        <dbReference type="ARBA" id="ARBA00022989"/>
    </source>
</evidence>
<dbReference type="CDD" id="cd06173">
    <property type="entry name" value="MFS_MefA_like"/>
    <property type="match status" value="1"/>
</dbReference>
<feature type="transmembrane region" description="Helical" evidence="7">
    <location>
        <begin position="86"/>
        <end position="107"/>
    </location>
</feature>
<dbReference type="PANTHER" id="PTHR23513">
    <property type="entry name" value="INTEGRAL MEMBRANE EFFLUX PROTEIN-RELATED"/>
    <property type="match status" value="1"/>
</dbReference>
<evidence type="ECO:0000256" key="1">
    <source>
        <dbReference type="ARBA" id="ARBA00004651"/>
    </source>
</evidence>
<evidence type="ECO:0000313" key="10">
    <source>
        <dbReference type="Proteomes" id="UP000549617"/>
    </source>
</evidence>
<feature type="transmembrane region" description="Helical" evidence="7">
    <location>
        <begin position="373"/>
        <end position="399"/>
    </location>
</feature>
<evidence type="ECO:0000256" key="2">
    <source>
        <dbReference type="ARBA" id="ARBA00022448"/>
    </source>
</evidence>
<protein>
    <submittedName>
        <fullName evidence="9">MFS family permease</fullName>
    </submittedName>
</protein>
<evidence type="ECO:0000313" key="9">
    <source>
        <dbReference type="EMBL" id="MBB5686926.1"/>
    </source>
</evidence>
<dbReference type="InterPro" id="IPR020846">
    <property type="entry name" value="MFS_dom"/>
</dbReference>
<keyword evidence="2" id="KW-0813">Transport</keyword>
<keyword evidence="5 7" id="KW-1133">Transmembrane helix</keyword>
<dbReference type="InterPro" id="IPR010290">
    <property type="entry name" value="TM_effector"/>
</dbReference>
<dbReference type="GO" id="GO:0022857">
    <property type="term" value="F:transmembrane transporter activity"/>
    <property type="evidence" value="ECO:0007669"/>
    <property type="project" value="InterPro"/>
</dbReference>
<dbReference type="GO" id="GO:0005886">
    <property type="term" value="C:plasma membrane"/>
    <property type="evidence" value="ECO:0007669"/>
    <property type="project" value="UniProtKB-SubCell"/>
</dbReference>
<dbReference type="Pfam" id="PF05977">
    <property type="entry name" value="MFS_3"/>
    <property type="match status" value="1"/>
</dbReference>
<sequence length="427" mass="45183">MSKPAHPFAFRDFRFYFIARLTTTLAQMAMVIVIGWQVYDIARTDLGMSTRDAAFQLGLIGLAQFLPLLVLTLVVGWVADRVDRRWIARAAIGLETGCAMALFWLTYTDAVTLPALFTVAALLGVARAFAGPALGALAPNLVPPATLPAAIAISAIAWQTGSILGPALGGILYDQHAALSYGVSMALFAVAFLALLMIRAVPRSDMAGGGKPWQQMIEGMHYVRQNKLVFGAISLDLFAVLLGGVTAVLPIYARDILQVGPEGLGQLRAAPAVGAVTMGIWFAWRPLRYNVGRKLLIGVAVYGAATAIFGISRSLPLSLVMLALLGAADMMSVYVRQSLIQLHTPDAMRGRVGAVSSLFISGSNELGEARAGFLSSAIGATTAVVAGGIGAILVAGLWARWFPALRDARSFALPALDEDVSLKEKST</sequence>
<evidence type="ECO:0000256" key="3">
    <source>
        <dbReference type="ARBA" id="ARBA00022475"/>
    </source>
</evidence>
<evidence type="ECO:0000256" key="7">
    <source>
        <dbReference type="SAM" id="Phobius"/>
    </source>
</evidence>
<proteinExistence type="predicted"/>
<feature type="transmembrane region" description="Helical" evidence="7">
    <location>
        <begin position="228"/>
        <end position="253"/>
    </location>
</feature>
<feature type="domain" description="Major facilitator superfamily (MFS) profile" evidence="8">
    <location>
        <begin position="1"/>
        <end position="206"/>
    </location>
</feature>
<feature type="transmembrane region" description="Helical" evidence="7">
    <location>
        <begin position="59"/>
        <end position="79"/>
    </location>
</feature>
<feature type="transmembrane region" description="Helical" evidence="7">
    <location>
        <begin position="179"/>
        <end position="198"/>
    </location>
</feature>
<evidence type="ECO:0000256" key="4">
    <source>
        <dbReference type="ARBA" id="ARBA00022692"/>
    </source>
</evidence>
<dbReference type="InterPro" id="IPR036259">
    <property type="entry name" value="MFS_trans_sf"/>
</dbReference>
<keyword evidence="4 7" id="KW-0812">Transmembrane</keyword>
<feature type="transmembrane region" description="Helical" evidence="7">
    <location>
        <begin position="113"/>
        <end position="137"/>
    </location>
</feature>
<dbReference type="RefSeq" id="WP_184019914.1">
    <property type="nucleotide sequence ID" value="NZ_JACIJC010000005.1"/>
</dbReference>
<feature type="transmembrane region" description="Helical" evidence="7">
    <location>
        <begin position="149"/>
        <end position="173"/>
    </location>
</feature>
<keyword evidence="3" id="KW-1003">Cell membrane</keyword>
<dbReference type="PROSITE" id="PS50850">
    <property type="entry name" value="MFS"/>
    <property type="match status" value="1"/>
</dbReference>
<accession>A0A7W9AK17</accession>
<evidence type="ECO:0000259" key="8">
    <source>
        <dbReference type="PROSITE" id="PS50850"/>
    </source>
</evidence>
<organism evidence="9 10">
    <name type="scientific">Sphingobium boeckii</name>
    <dbReference type="NCBI Taxonomy" id="1082345"/>
    <lineage>
        <taxon>Bacteria</taxon>
        <taxon>Pseudomonadati</taxon>
        <taxon>Pseudomonadota</taxon>
        <taxon>Alphaproteobacteria</taxon>
        <taxon>Sphingomonadales</taxon>
        <taxon>Sphingomonadaceae</taxon>
        <taxon>Sphingobium</taxon>
    </lineage>
</organism>
<dbReference type="PANTHER" id="PTHR23513:SF9">
    <property type="entry name" value="ENTEROBACTIN EXPORTER ENTS"/>
    <property type="match status" value="1"/>
</dbReference>
<evidence type="ECO:0000256" key="6">
    <source>
        <dbReference type="ARBA" id="ARBA00023136"/>
    </source>
</evidence>
<reference evidence="9 10" key="1">
    <citation type="submission" date="2020-08" db="EMBL/GenBank/DDBJ databases">
        <title>Genomic Encyclopedia of Type Strains, Phase IV (KMG-IV): sequencing the most valuable type-strain genomes for metagenomic binning, comparative biology and taxonomic classification.</title>
        <authorList>
            <person name="Goeker M."/>
        </authorList>
    </citation>
    <scope>NUCLEOTIDE SEQUENCE [LARGE SCALE GENOMIC DNA]</scope>
    <source>
        <strain evidence="9 10">DSM 25079</strain>
    </source>
</reference>
<comment type="caution">
    <text evidence="9">The sequence shown here is derived from an EMBL/GenBank/DDBJ whole genome shotgun (WGS) entry which is preliminary data.</text>
</comment>
<keyword evidence="6 7" id="KW-0472">Membrane</keyword>
<dbReference type="SUPFAM" id="SSF103473">
    <property type="entry name" value="MFS general substrate transporter"/>
    <property type="match status" value="1"/>
</dbReference>
<keyword evidence="10" id="KW-1185">Reference proteome</keyword>
<gene>
    <name evidence="9" type="ORF">FHS49_002954</name>
</gene>
<name>A0A7W9AK17_9SPHN</name>
<feature type="transmembrane region" description="Helical" evidence="7">
    <location>
        <begin position="295"/>
        <end position="311"/>
    </location>
</feature>
<dbReference type="Gene3D" id="1.20.1250.20">
    <property type="entry name" value="MFS general substrate transporter like domains"/>
    <property type="match status" value="1"/>
</dbReference>
<dbReference type="Proteomes" id="UP000549617">
    <property type="component" value="Unassembled WGS sequence"/>
</dbReference>
<feature type="transmembrane region" description="Helical" evidence="7">
    <location>
        <begin position="21"/>
        <end position="39"/>
    </location>
</feature>
<comment type="subcellular location">
    <subcellularLocation>
        <location evidence="1">Cell membrane</location>
        <topology evidence="1">Multi-pass membrane protein</topology>
    </subcellularLocation>
</comment>
<dbReference type="AlphaFoldDB" id="A0A7W9AK17"/>
<feature type="transmembrane region" description="Helical" evidence="7">
    <location>
        <begin position="265"/>
        <end position="283"/>
    </location>
</feature>